<keyword evidence="3 5" id="KW-1133">Transmembrane helix</keyword>
<keyword evidence="4 5" id="KW-0472">Membrane</keyword>
<reference evidence="6 7" key="1">
    <citation type="submission" date="2016-10" db="EMBL/GenBank/DDBJ databases">
        <authorList>
            <person name="de Groot N.N."/>
        </authorList>
    </citation>
    <scope>NUCLEOTIDE SEQUENCE [LARGE SCALE GENOMIC DNA]</scope>
    <source>
        <strain evidence="6 7">DSM 26515</strain>
    </source>
</reference>
<dbReference type="GO" id="GO:0008168">
    <property type="term" value="F:methyltransferase activity"/>
    <property type="evidence" value="ECO:0007669"/>
    <property type="project" value="UniProtKB-KW"/>
</dbReference>
<evidence type="ECO:0000256" key="5">
    <source>
        <dbReference type="SAM" id="Phobius"/>
    </source>
</evidence>
<sequence>MVAHHRVAHDIHALRVSPARASGETPAKLFNAFLIVTLGKPMPLVFEQGLRLTWIVLLGYWLWASRGAKRPTMQEPLTVRLVAYWLPLLVAVLLLGPGPWFGHSLLREQFVPHSVPVYATGLGLAVAGAALAIYARVLLGRNWSATVQLKDSHELVQSGPYRRVRHPIYTGLLLLFLGNAVMVGDWRGLLAVAIVFVSFWRKLRLEEKWLGQHFGAAYQTYRQQTKALIPAVL</sequence>
<feature type="transmembrane region" description="Helical" evidence="5">
    <location>
        <begin position="48"/>
        <end position="65"/>
    </location>
</feature>
<dbReference type="InterPro" id="IPR007318">
    <property type="entry name" value="Phopholipid_MeTrfase"/>
</dbReference>
<keyword evidence="2 5" id="KW-0812">Transmembrane</keyword>
<comment type="subcellular location">
    <subcellularLocation>
        <location evidence="1">Endomembrane system</location>
        <topology evidence="1">Multi-pass membrane protein</topology>
    </subcellularLocation>
</comment>
<feature type="transmembrane region" description="Helical" evidence="5">
    <location>
        <begin position="115"/>
        <end position="135"/>
    </location>
</feature>
<evidence type="ECO:0000313" key="6">
    <source>
        <dbReference type="EMBL" id="SEJ00324.1"/>
    </source>
</evidence>
<keyword evidence="7" id="KW-1185">Reference proteome</keyword>
<dbReference type="RefSeq" id="WP_245747234.1">
    <property type="nucleotide sequence ID" value="NZ_FNYC01000004.1"/>
</dbReference>
<evidence type="ECO:0000256" key="1">
    <source>
        <dbReference type="ARBA" id="ARBA00004127"/>
    </source>
</evidence>
<dbReference type="GO" id="GO:0032259">
    <property type="term" value="P:methylation"/>
    <property type="evidence" value="ECO:0007669"/>
    <property type="project" value="UniProtKB-KW"/>
</dbReference>
<feature type="transmembrane region" description="Helical" evidence="5">
    <location>
        <begin position="77"/>
        <end position="95"/>
    </location>
</feature>
<keyword evidence="6" id="KW-0808">Transferase</keyword>
<feature type="transmembrane region" description="Helical" evidence="5">
    <location>
        <begin position="172"/>
        <end position="200"/>
    </location>
</feature>
<dbReference type="EMBL" id="FNYC01000004">
    <property type="protein sequence ID" value="SEJ00324.1"/>
    <property type="molecule type" value="Genomic_DNA"/>
</dbReference>
<keyword evidence="6" id="KW-0489">Methyltransferase</keyword>
<dbReference type="GO" id="GO:0012505">
    <property type="term" value="C:endomembrane system"/>
    <property type="evidence" value="ECO:0007669"/>
    <property type="project" value="UniProtKB-SubCell"/>
</dbReference>
<accession>A0A1H6VBG6</accession>
<evidence type="ECO:0000313" key="7">
    <source>
        <dbReference type="Proteomes" id="UP000199420"/>
    </source>
</evidence>
<evidence type="ECO:0000256" key="3">
    <source>
        <dbReference type="ARBA" id="ARBA00022989"/>
    </source>
</evidence>
<protein>
    <submittedName>
        <fullName evidence="6">Protein-S-isoprenylcysteine O-methyltransferase Ste14</fullName>
    </submittedName>
</protein>
<name>A0A1H6VBG6_9GAMM</name>
<dbReference type="Pfam" id="PF04191">
    <property type="entry name" value="PEMT"/>
    <property type="match status" value="1"/>
</dbReference>
<organism evidence="6 7">
    <name type="scientific">Frateuria terrea</name>
    <dbReference type="NCBI Taxonomy" id="529704"/>
    <lineage>
        <taxon>Bacteria</taxon>
        <taxon>Pseudomonadati</taxon>
        <taxon>Pseudomonadota</taxon>
        <taxon>Gammaproteobacteria</taxon>
        <taxon>Lysobacterales</taxon>
        <taxon>Rhodanobacteraceae</taxon>
        <taxon>Frateuria</taxon>
    </lineage>
</organism>
<evidence type="ECO:0000256" key="4">
    <source>
        <dbReference type="ARBA" id="ARBA00023136"/>
    </source>
</evidence>
<dbReference type="Proteomes" id="UP000199420">
    <property type="component" value="Unassembled WGS sequence"/>
</dbReference>
<dbReference type="PANTHER" id="PTHR12714:SF9">
    <property type="entry name" value="PROTEIN-S-ISOPRENYLCYSTEINE O-METHYLTRANSFERASE"/>
    <property type="match status" value="1"/>
</dbReference>
<dbReference type="AlphaFoldDB" id="A0A1H6VBG6"/>
<evidence type="ECO:0000256" key="2">
    <source>
        <dbReference type="ARBA" id="ARBA00022692"/>
    </source>
</evidence>
<dbReference type="STRING" id="529704.SAMN02927913_3070"/>
<dbReference type="Gene3D" id="1.20.120.1630">
    <property type="match status" value="1"/>
</dbReference>
<gene>
    <name evidence="6" type="ORF">SAMN04487997_2160</name>
</gene>
<dbReference type="PANTHER" id="PTHR12714">
    <property type="entry name" value="PROTEIN-S ISOPRENYLCYSTEINE O-METHYLTRANSFERASE"/>
    <property type="match status" value="1"/>
</dbReference>
<proteinExistence type="predicted"/>